<keyword evidence="2" id="KW-0560">Oxidoreductase</keyword>
<dbReference type="RefSeq" id="WP_191243138.1">
    <property type="nucleotide sequence ID" value="NZ_BNAU01000001.1"/>
</dbReference>
<evidence type="ECO:0000313" key="4">
    <source>
        <dbReference type="Proteomes" id="UP000605897"/>
    </source>
</evidence>
<dbReference type="PANTHER" id="PTHR46696">
    <property type="entry name" value="P450, PUTATIVE (EUROFUNG)-RELATED"/>
    <property type="match status" value="1"/>
</dbReference>
<keyword evidence="4" id="KW-1185">Reference proteome</keyword>
<dbReference type="PRINTS" id="PR00359">
    <property type="entry name" value="BP450"/>
</dbReference>
<dbReference type="PANTHER" id="PTHR46696:SF1">
    <property type="entry name" value="CYTOCHROME P450 YJIB-RELATED"/>
    <property type="match status" value="1"/>
</dbReference>
<evidence type="ECO:0000256" key="2">
    <source>
        <dbReference type="RuleBase" id="RU000461"/>
    </source>
</evidence>
<dbReference type="Pfam" id="PF00067">
    <property type="entry name" value="p450"/>
    <property type="match status" value="2"/>
</dbReference>
<keyword evidence="2" id="KW-0503">Monooxygenase</keyword>
<dbReference type="InterPro" id="IPR017972">
    <property type="entry name" value="Cyt_P450_CS"/>
</dbReference>
<gene>
    <name evidence="3" type="ORF">GCM10017786_08510</name>
</gene>
<dbReference type="EMBL" id="BNAU01000001">
    <property type="protein sequence ID" value="GHE80619.1"/>
    <property type="molecule type" value="Genomic_DNA"/>
</dbReference>
<dbReference type="SUPFAM" id="SSF48264">
    <property type="entry name" value="Cytochrome P450"/>
    <property type="match status" value="1"/>
</dbReference>
<dbReference type="PROSITE" id="PS00086">
    <property type="entry name" value="CYTOCHROME_P450"/>
    <property type="match status" value="1"/>
</dbReference>
<comment type="caution">
    <text evidence="3">The sequence shown here is derived from an EMBL/GenBank/DDBJ whole genome shotgun (WGS) entry which is preliminary data.</text>
</comment>
<keyword evidence="2" id="KW-0479">Metal-binding</keyword>
<evidence type="ECO:0000256" key="1">
    <source>
        <dbReference type="ARBA" id="ARBA00010617"/>
    </source>
</evidence>
<dbReference type="Gene3D" id="1.10.630.10">
    <property type="entry name" value="Cytochrome P450"/>
    <property type="match status" value="1"/>
</dbReference>
<accession>A0ABQ3IF10</accession>
<dbReference type="InterPro" id="IPR036396">
    <property type="entry name" value="Cyt_P450_sf"/>
</dbReference>
<name>A0ABQ3IF10_9PSEU</name>
<keyword evidence="2" id="KW-0349">Heme</keyword>
<dbReference type="Proteomes" id="UP000605897">
    <property type="component" value="Unassembled WGS sequence"/>
</dbReference>
<organism evidence="3 4">
    <name type="scientific">Amycolatopsis deserti</name>
    <dbReference type="NCBI Taxonomy" id="185696"/>
    <lineage>
        <taxon>Bacteria</taxon>
        <taxon>Bacillati</taxon>
        <taxon>Actinomycetota</taxon>
        <taxon>Actinomycetes</taxon>
        <taxon>Pseudonocardiales</taxon>
        <taxon>Pseudonocardiaceae</taxon>
        <taxon>Amycolatopsis</taxon>
    </lineage>
</organism>
<sequence>MTSTPPSLTQPEVESFNILSPGYLADPLAYLGAVRERAPIVHLPELGVWVPTRYRDIDRILHDHETFSSAVLQIPPLTPALRELVPTEDEEIVRTLFANQLVFTDPPAHDVQRRSAQRTFTKRQVDRTTGRIEEICDELIDSFAGLGEADLMDRFARRFSLRVVGTMIGLDVDDLERFHGMVTDFSMLLGPSSADAGFLGFTDEQVAARFAGVVEGYRYFAGLVEERRAEPRQDLVTAMLTLADDEGRPVMTTEEILAHLVGIVAAGTDTTSNLVCSLVLRLTREPAVRDAAIADPGLWPAVVEEGLRRESPGDKAVRVVTRDTELAGRTLRAGDKIMVLFAAANGDPDRFADPLAFDIERPGISGSRHFGTGRHFCLGAPLVRPEARIAMEKLYSRLPGLEARLDVAPDFAPTLMRLRNTLPVRWTVRG</sequence>
<comment type="similarity">
    <text evidence="1 2">Belongs to the cytochrome P450 family.</text>
</comment>
<keyword evidence="2" id="KW-0408">Iron</keyword>
<reference evidence="4" key="1">
    <citation type="journal article" date="2019" name="Int. J. Syst. Evol. Microbiol.">
        <title>The Global Catalogue of Microorganisms (GCM) 10K type strain sequencing project: providing services to taxonomists for standard genome sequencing and annotation.</title>
        <authorList>
            <consortium name="The Broad Institute Genomics Platform"/>
            <consortium name="The Broad Institute Genome Sequencing Center for Infectious Disease"/>
            <person name="Wu L."/>
            <person name="Ma J."/>
        </authorList>
    </citation>
    <scope>NUCLEOTIDE SEQUENCE [LARGE SCALE GENOMIC DNA]</scope>
    <source>
        <strain evidence="4">CGMCC 4.7677</strain>
    </source>
</reference>
<protein>
    <submittedName>
        <fullName evidence="3">Cytochrome P450</fullName>
    </submittedName>
</protein>
<proteinExistence type="inferred from homology"/>
<dbReference type="InterPro" id="IPR002397">
    <property type="entry name" value="Cyt_P450_B"/>
</dbReference>
<dbReference type="InterPro" id="IPR001128">
    <property type="entry name" value="Cyt_P450"/>
</dbReference>
<evidence type="ECO:0000313" key="3">
    <source>
        <dbReference type="EMBL" id="GHE80619.1"/>
    </source>
</evidence>